<reference evidence="2 3" key="1">
    <citation type="submission" date="2020-10" db="EMBL/GenBank/DDBJ databases">
        <title>Plant Genome Project.</title>
        <authorList>
            <person name="Zhang R.-G."/>
        </authorList>
    </citation>
    <scope>NUCLEOTIDE SEQUENCE [LARGE SCALE GENOMIC DNA]</scope>
    <source>
        <strain evidence="2">FAFU-HL-1</strain>
        <tissue evidence="2">Leaf</tissue>
    </source>
</reference>
<dbReference type="EMBL" id="JADGMS010000004">
    <property type="protein sequence ID" value="KAF9683626.1"/>
    <property type="molecule type" value="Genomic_DNA"/>
</dbReference>
<dbReference type="Gene3D" id="3.30.530.20">
    <property type="match status" value="1"/>
</dbReference>
<accession>A0A835KCW6</accession>
<proteinExistence type="predicted"/>
<keyword evidence="3" id="KW-1185">Reference proteome</keyword>
<organism evidence="2 3">
    <name type="scientific">Salix dunnii</name>
    <dbReference type="NCBI Taxonomy" id="1413687"/>
    <lineage>
        <taxon>Eukaryota</taxon>
        <taxon>Viridiplantae</taxon>
        <taxon>Streptophyta</taxon>
        <taxon>Embryophyta</taxon>
        <taxon>Tracheophyta</taxon>
        <taxon>Spermatophyta</taxon>
        <taxon>Magnoliopsida</taxon>
        <taxon>eudicotyledons</taxon>
        <taxon>Gunneridae</taxon>
        <taxon>Pentapetalae</taxon>
        <taxon>rosids</taxon>
        <taxon>fabids</taxon>
        <taxon>Malpighiales</taxon>
        <taxon>Salicaceae</taxon>
        <taxon>Saliceae</taxon>
        <taxon>Salix</taxon>
    </lineage>
</organism>
<dbReference type="InterPro" id="IPR051761">
    <property type="entry name" value="MLP-like_ligand-binding"/>
</dbReference>
<comment type="caution">
    <text evidence="2">The sequence shown here is derived from an EMBL/GenBank/DDBJ whole genome shotgun (WGS) entry which is preliminary data.</text>
</comment>
<protein>
    <recommendedName>
        <fullName evidence="1">Bet v I/Major latex protein domain-containing protein</fullName>
    </recommendedName>
</protein>
<dbReference type="InterPro" id="IPR000916">
    <property type="entry name" value="Bet_v_I/MLP"/>
</dbReference>
<feature type="domain" description="Bet v I/Major latex protein" evidence="1">
    <location>
        <begin position="2"/>
        <end position="149"/>
    </location>
</feature>
<dbReference type="Proteomes" id="UP000657918">
    <property type="component" value="Chromosome 4"/>
</dbReference>
<dbReference type="SMART" id="SM01037">
    <property type="entry name" value="Bet_v_1"/>
    <property type="match status" value="1"/>
</dbReference>
<evidence type="ECO:0000313" key="2">
    <source>
        <dbReference type="EMBL" id="KAF9683626.1"/>
    </source>
</evidence>
<dbReference type="GO" id="GO:0006952">
    <property type="term" value="P:defense response"/>
    <property type="evidence" value="ECO:0007669"/>
    <property type="project" value="InterPro"/>
</dbReference>
<evidence type="ECO:0000259" key="1">
    <source>
        <dbReference type="SMART" id="SM01037"/>
    </source>
</evidence>
<dbReference type="SUPFAM" id="SSF55961">
    <property type="entry name" value="Bet v1-like"/>
    <property type="match status" value="1"/>
</dbReference>
<dbReference type="PANTHER" id="PTHR31907">
    <property type="entry name" value="MLP-LIKE PROTEIN 423"/>
    <property type="match status" value="1"/>
</dbReference>
<gene>
    <name evidence="2" type="ORF">SADUNF_Sadunf04G0033400</name>
</gene>
<dbReference type="AlphaFoldDB" id="A0A835KCW6"/>
<evidence type="ECO:0000313" key="3">
    <source>
        <dbReference type="Proteomes" id="UP000657918"/>
    </source>
</evidence>
<sequence>MAQIQRKEVQTQIHCNEIVFYQFFMRKANLLPAVSPCNVKKIELVDGTISWDTTVGTRKLIHFCEDGAEYFKDEAVEIDYQANKITYKVLEGTMMQFYDSFKATLEVQTGTAKWTIEFQKKSESCPDPDIYLRRLDHVNKDLDRHLRPKY</sequence>
<dbReference type="OrthoDB" id="1072116at2759"/>
<name>A0A835KCW6_9ROSI</name>
<dbReference type="Pfam" id="PF00407">
    <property type="entry name" value="Bet_v_1"/>
    <property type="match status" value="1"/>
</dbReference>
<dbReference type="InterPro" id="IPR023393">
    <property type="entry name" value="START-like_dom_sf"/>
</dbReference>